<feature type="compositionally biased region" description="Basic and acidic residues" evidence="1">
    <location>
        <begin position="703"/>
        <end position="716"/>
    </location>
</feature>
<dbReference type="AlphaFoldDB" id="A0A409YIB2"/>
<reference evidence="3 4" key="1">
    <citation type="journal article" date="2018" name="Evol. Lett.">
        <title>Horizontal gene cluster transfer increased hallucinogenic mushroom diversity.</title>
        <authorList>
            <person name="Reynolds H.T."/>
            <person name="Vijayakumar V."/>
            <person name="Gluck-Thaler E."/>
            <person name="Korotkin H.B."/>
            <person name="Matheny P.B."/>
            <person name="Slot J.C."/>
        </authorList>
    </citation>
    <scope>NUCLEOTIDE SEQUENCE [LARGE SCALE GENOMIC DNA]</scope>
    <source>
        <strain evidence="3 4">2629</strain>
    </source>
</reference>
<dbReference type="STRING" id="181874.A0A409YIB2"/>
<evidence type="ECO:0000256" key="1">
    <source>
        <dbReference type="SAM" id="MobiDB-lite"/>
    </source>
</evidence>
<evidence type="ECO:0000313" key="4">
    <source>
        <dbReference type="Proteomes" id="UP000284842"/>
    </source>
</evidence>
<dbReference type="EMBL" id="NHTK01001146">
    <property type="protein sequence ID" value="PPR02769.1"/>
    <property type="molecule type" value="Genomic_DNA"/>
</dbReference>
<gene>
    <name evidence="3" type="ORF">CVT24_002243</name>
</gene>
<feature type="transmembrane region" description="Helical" evidence="2">
    <location>
        <begin position="325"/>
        <end position="349"/>
    </location>
</feature>
<evidence type="ECO:0000256" key="2">
    <source>
        <dbReference type="SAM" id="Phobius"/>
    </source>
</evidence>
<protein>
    <submittedName>
        <fullName evidence="3">Uncharacterized protein</fullName>
    </submittedName>
</protein>
<dbReference type="Proteomes" id="UP000284842">
    <property type="component" value="Unassembled WGS sequence"/>
</dbReference>
<feature type="compositionally biased region" description="Pro residues" evidence="1">
    <location>
        <begin position="591"/>
        <end position="600"/>
    </location>
</feature>
<feature type="region of interest" description="Disordered" evidence="1">
    <location>
        <begin position="515"/>
        <end position="537"/>
    </location>
</feature>
<keyword evidence="4" id="KW-1185">Reference proteome</keyword>
<feature type="region of interest" description="Disordered" evidence="1">
    <location>
        <begin position="93"/>
        <end position="113"/>
    </location>
</feature>
<feature type="compositionally biased region" description="Low complexity" evidence="1">
    <location>
        <begin position="284"/>
        <end position="302"/>
    </location>
</feature>
<name>A0A409YIB2_9AGAR</name>
<keyword evidence="2" id="KW-0812">Transmembrane</keyword>
<comment type="caution">
    <text evidence="3">The sequence shown here is derived from an EMBL/GenBank/DDBJ whole genome shotgun (WGS) entry which is preliminary data.</text>
</comment>
<feature type="region of interest" description="Disordered" evidence="1">
    <location>
        <begin position="702"/>
        <end position="731"/>
    </location>
</feature>
<keyword evidence="2" id="KW-0472">Membrane</keyword>
<feature type="compositionally biased region" description="Gly residues" evidence="1">
    <location>
        <begin position="169"/>
        <end position="196"/>
    </location>
</feature>
<keyword evidence="2" id="KW-1133">Transmembrane helix</keyword>
<organism evidence="3 4">
    <name type="scientific">Panaeolus cyanescens</name>
    <dbReference type="NCBI Taxonomy" id="181874"/>
    <lineage>
        <taxon>Eukaryota</taxon>
        <taxon>Fungi</taxon>
        <taxon>Dikarya</taxon>
        <taxon>Basidiomycota</taxon>
        <taxon>Agaricomycotina</taxon>
        <taxon>Agaricomycetes</taxon>
        <taxon>Agaricomycetidae</taxon>
        <taxon>Agaricales</taxon>
        <taxon>Agaricineae</taxon>
        <taxon>Galeropsidaceae</taxon>
        <taxon>Panaeolus</taxon>
    </lineage>
</organism>
<accession>A0A409YIB2</accession>
<feature type="region of interest" description="Disordered" evidence="1">
    <location>
        <begin position="151"/>
        <end position="249"/>
    </location>
</feature>
<feature type="region of interest" description="Disordered" evidence="1">
    <location>
        <begin position="380"/>
        <end position="425"/>
    </location>
</feature>
<feature type="region of interest" description="Disordered" evidence="1">
    <location>
        <begin position="268"/>
        <end position="318"/>
    </location>
</feature>
<sequence length="731" mass="75640">MMILVPRALGVQNITVLSHESSINYQPSQGVWNAIGDSGAVNGAYRLARTQDGVATISQTFRAVHFTSPLWPFPLQVVVSVDSESHAIDLQDHSVAAQTPPPTGLTPSSKSSQIRYTFRGTDAQRTVKVSAGSSSTGFTALVESFIFEVGQPGDSPPTAPVSSPVNSGGSNGGGNPSGGGNGGNNSSGGGSGGGGSNPSTGSGSQPDGSGGNNPQTLIAPTPLSSSSIPTASGTPISSISPLGDGSVSPSGLGTSTIIVHSNASAPISNTNSTSPLGSPVAGAGSDPVTSTPPGSPTLPSDPNASPTPGSGTGLASDHDQKRKKMAMIVGIICGILGLLVVAWLIGWYVRKRRERRLEIEREKQEAKRAAEEQWRDEGVLRDQLGHMSTGGSVLGISVPRTTSPRASEVGSRSDPFDDAHAPSPRSLDTWRRELNDIIGNFDSEAMTYRRSSTGSHVSPVRYPAPILYSPPESFPNQVNPFETTASQRASTISSSDRASGFVEISGVVLPRSTRLSSTSNFTSSDSASIQSAADIDSPTIRTMPTELVRSSIVRPPLQVFASAAELPVLSPPPHYSQIVSLSPSLNRSTPQIPPPPPLPSPGQSNPSALALNIVTPTQLGLIMNSNQLHQHSFTGTNNSMATYRRGSISQLSFATTARSFGTPPPKYCSLANMDVTENMTIVGGTVGGTSTSSNGVVGARARLRGEDAGRSDDHVRGRAAVNMLTPPPSPL</sequence>
<proteinExistence type="predicted"/>
<feature type="region of interest" description="Disordered" evidence="1">
    <location>
        <begin position="580"/>
        <end position="608"/>
    </location>
</feature>
<evidence type="ECO:0000313" key="3">
    <source>
        <dbReference type="EMBL" id="PPR02769.1"/>
    </source>
</evidence>
<dbReference type="OrthoDB" id="10652918at2759"/>
<feature type="compositionally biased region" description="Polar residues" evidence="1">
    <location>
        <begin position="212"/>
        <end position="240"/>
    </location>
</feature>
<dbReference type="InParanoid" id="A0A409YIB2"/>